<dbReference type="KEGG" id="hiq:CGSHiGG_07170"/>
<dbReference type="AlphaFoldDB" id="A5UHP3"/>
<accession>A5UHP3</accession>
<sequence>MTINAFKPNCFADNATPCAWLPADAAITPAAFCSSERLEIIA</sequence>
<gene>
    <name evidence="1" type="ordered locus">CGSHiGG_07170</name>
</gene>
<proteinExistence type="predicted"/>
<dbReference type="EMBL" id="CP000672">
    <property type="protein sequence ID" value="ABR00299.1"/>
    <property type="molecule type" value="Genomic_DNA"/>
</dbReference>
<name>A5UHP3_HAEIG</name>
<evidence type="ECO:0000313" key="2">
    <source>
        <dbReference type="Proteomes" id="UP000001990"/>
    </source>
</evidence>
<reference evidence="1 2" key="1">
    <citation type="journal article" date="2007" name="Genome Biol.">
        <title>Characterization and modeling of the Haemophilus influenzae core and supragenomes based on the complete genomic sequences of Rd and 12 clinical nontypeable strains.</title>
        <authorList>
            <person name="Hogg J.S."/>
            <person name="Hu F.Z."/>
            <person name="Janto B."/>
            <person name="Boissy R."/>
            <person name="Hayes J."/>
            <person name="Keefe R."/>
            <person name="Post J.C."/>
            <person name="Ehrlich G.D."/>
        </authorList>
    </citation>
    <scope>NUCLEOTIDE SEQUENCE [LARGE SCALE GENOMIC DNA]</scope>
    <source>
        <strain evidence="1 2">PittGG</strain>
    </source>
</reference>
<dbReference type="HOGENOM" id="CLU_3252308_0_0_6"/>
<dbReference type="Proteomes" id="UP000001990">
    <property type="component" value="Chromosome"/>
</dbReference>
<evidence type="ECO:0000313" key="1">
    <source>
        <dbReference type="EMBL" id="ABR00299.1"/>
    </source>
</evidence>
<protein>
    <submittedName>
        <fullName evidence="1">Uncharacterized protein</fullName>
    </submittedName>
</protein>
<organism evidence="1 2">
    <name type="scientific">Haemophilus influenzae (strain PittGG)</name>
    <dbReference type="NCBI Taxonomy" id="374931"/>
    <lineage>
        <taxon>Bacteria</taxon>
        <taxon>Pseudomonadati</taxon>
        <taxon>Pseudomonadota</taxon>
        <taxon>Gammaproteobacteria</taxon>
        <taxon>Pasteurellales</taxon>
        <taxon>Pasteurellaceae</taxon>
        <taxon>Haemophilus</taxon>
    </lineage>
</organism>